<feature type="non-terminal residue" evidence="1">
    <location>
        <position position="1"/>
    </location>
</feature>
<protein>
    <submittedName>
        <fullName evidence="1">Uncharacterized protein</fullName>
    </submittedName>
</protein>
<name>W2TMW4_NECAM</name>
<proteinExistence type="predicted"/>
<organism evidence="1 2">
    <name type="scientific">Necator americanus</name>
    <name type="common">Human hookworm</name>
    <dbReference type="NCBI Taxonomy" id="51031"/>
    <lineage>
        <taxon>Eukaryota</taxon>
        <taxon>Metazoa</taxon>
        <taxon>Ecdysozoa</taxon>
        <taxon>Nematoda</taxon>
        <taxon>Chromadorea</taxon>
        <taxon>Rhabditida</taxon>
        <taxon>Rhabditina</taxon>
        <taxon>Rhabditomorpha</taxon>
        <taxon>Strongyloidea</taxon>
        <taxon>Ancylostomatidae</taxon>
        <taxon>Bunostominae</taxon>
        <taxon>Necator</taxon>
    </lineage>
</organism>
<dbReference type="PANTHER" id="PTHR31063">
    <property type="entry name" value="PROTEIN CBG08668"/>
    <property type="match status" value="1"/>
</dbReference>
<sequence length="113" mass="13685">FQICQKARSYRFDITKLNELYTAKRVKDVTPELEKLRNLRQTLLYLIEYGMAWAHMDKSLSDRTLIKRILSDIFRRYEELITIVDYQRSNFNDLVESLCFSVEKIIRIMERNV</sequence>
<dbReference type="PANTHER" id="PTHR31063:SF4">
    <property type="entry name" value="IBR DOMAIN-CONTAINING PROTEIN"/>
    <property type="match status" value="1"/>
</dbReference>
<gene>
    <name evidence="1" type="ORF">NECAME_08044</name>
</gene>
<evidence type="ECO:0000313" key="1">
    <source>
        <dbReference type="EMBL" id="ETN82332.1"/>
    </source>
</evidence>
<evidence type="ECO:0000313" key="2">
    <source>
        <dbReference type="Proteomes" id="UP000053676"/>
    </source>
</evidence>
<dbReference type="EMBL" id="KI658512">
    <property type="protein sequence ID" value="ETN82332.1"/>
    <property type="molecule type" value="Genomic_DNA"/>
</dbReference>
<keyword evidence="2" id="KW-1185">Reference proteome</keyword>
<dbReference type="AlphaFoldDB" id="W2TMW4"/>
<dbReference type="KEGG" id="nai:NECAME_08044"/>
<dbReference type="OrthoDB" id="5786205at2759"/>
<accession>W2TMW4</accession>
<dbReference type="Proteomes" id="UP000053676">
    <property type="component" value="Unassembled WGS sequence"/>
</dbReference>
<reference evidence="2" key="1">
    <citation type="journal article" date="2014" name="Nat. Genet.">
        <title>Genome of the human hookworm Necator americanus.</title>
        <authorList>
            <person name="Tang Y.T."/>
            <person name="Gao X."/>
            <person name="Rosa B.A."/>
            <person name="Abubucker S."/>
            <person name="Hallsworth-Pepin K."/>
            <person name="Martin J."/>
            <person name="Tyagi R."/>
            <person name="Heizer E."/>
            <person name="Zhang X."/>
            <person name="Bhonagiri-Palsikar V."/>
            <person name="Minx P."/>
            <person name="Warren W.C."/>
            <person name="Wang Q."/>
            <person name="Zhan B."/>
            <person name="Hotez P.J."/>
            <person name="Sternberg P.W."/>
            <person name="Dougall A."/>
            <person name="Gaze S.T."/>
            <person name="Mulvenna J."/>
            <person name="Sotillo J."/>
            <person name="Ranganathan S."/>
            <person name="Rabelo E.M."/>
            <person name="Wilson R.K."/>
            <person name="Felgner P.L."/>
            <person name="Bethony J."/>
            <person name="Hawdon J.M."/>
            <person name="Gasser R.B."/>
            <person name="Loukas A."/>
            <person name="Mitreva M."/>
        </authorList>
    </citation>
    <scope>NUCLEOTIDE SEQUENCE [LARGE SCALE GENOMIC DNA]</scope>
</reference>